<dbReference type="GO" id="GO:0005506">
    <property type="term" value="F:iron ion binding"/>
    <property type="evidence" value="ECO:0007669"/>
    <property type="project" value="UniProtKB-UniRule"/>
</dbReference>
<organism evidence="15 16">
    <name type="scientific">Lampropedia puyangensis</name>
    <dbReference type="NCBI Taxonomy" id="1330072"/>
    <lineage>
        <taxon>Bacteria</taxon>
        <taxon>Pseudomonadati</taxon>
        <taxon>Pseudomonadota</taxon>
        <taxon>Betaproteobacteria</taxon>
        <taxon>Burkholderiales</taxon>
        <taxon>Comamonadaceae</taxon>
        <taxon>Lampropedia</taxon>
    </lineage>
</organism>
<dbReference type="NCBIfam" id="TIGR01015">
    <property type="entry name" value="hmgA"/>
    <property type="match status" value="1"/>
</dbReference>
<evidence type="ECO:0000256" key="3">
    <source>
        <dbReference type="ARBA" id="ARBA00022723"/>
    </source>
</evidence>
<keyword evidence="7 9" id="KW-0408">Iron</keyword>
<dbReference type="HAMAP" id="MF_00334">
    <property type="entry name" value="Homogentis_dioxygen"/>
    <property type="match status" value="1"/>
</dbReference>
<dbReference type="Gene3D" id="2.60.120.10">
    <property type="entry name" value="Jelly Rolls"/>
    <property type="match status" value="1"/>
</dbReference>
<feature type="domain" description="Homogentisate 1,2-dioxygenase N-terminal" evidence="14">
    <location>
        <begin position="10"/>
        <end position="280"/>
    </location>
</feature>
<dbReference type="RefSeq" id="WP_136571904.1">
    <property type="nucleotide sequence ID" value="NZ_STFG01000001.1"/>
</dbReference>
<accession>A0A4S8FC35</accession>
<sequence length="439" mass="48861">MPHSDTTDLQYMSGFANEWATEALPGALPVGQNSPQICPYGLYAEQLSGSAFTAPRHANRRTWFYRIRPGAAHTPFEAIGNGHLSLDFQDIPTTPNQLRWDPLPLPPAQESVDFIDGLHTMAGNGDPHGQSGTAIHLYAINRSMQGRFFYNADGEMLIVLQQGRLRFATECGLIEAEPQEIVVIPRGIRFRVELLDTEARGYICENYGAPFQLPDLGVIGSNGLANPRDFQTPVAWYEDVDGQFELITKFGGNLWKAQLDHSPLDVVAWHGNFAPYKYDLRRFNTIGSISYDHPDPSIFLVLQSPSDTAGVDTIDFVIFPPRWLAAENTFRPPWFHRNIASEFMGLIVGEYDAKADGFRPGGASLHNCMSGHGPDAATFEKASQIDTSTPHKVDATMAFMFETRHVIRPTQAALSSAQLQANYHQCWLDVKKHFNPAKK</sequence>
<feature type="binding site" evidence="12">
    <location>
        <position position="342"/>
    </location>
    <ligand>
        <name>Fe cation</name>
        <dbReference type="ChEBI" id="CHEBI:24875"/>
    </ligand>
</feature>
<keyword evidence="6 9" id="KW-0560">Oxidoreductase</keyword>
<evidence type="ECO:0000313" key="16">
    <source>
        <dbReference type="Proteomes" id="UP000308917"/>
    </source>
</evidence>
<feature type="binding site" evidence="12">
    <location>
        <position position="336"/>
    </location>
    <ligand>
        <name>Fe cation</name>
        <dbReference type="ChEBI" id="CHEBI:24875"/>
    </ligand>
</feature>
<comment type="cofactor">
    <cofactor evidence="1 9 12">
        <name>Fe cation</name>
        <dbReference type="ChEBI" id="CHEBI:24875"/>
    </cofactor>
</comment>
<keyword evidence="8 9" id="KW-0585">Phenylalanine catabolism</keyword>
<dbReference type="InterPro" id="IPR014710">
    <property type="entry name" value="RmlC-like_jellyroll"/>
</dbReference>
<evidence type="ECO:0000259" key="14">
    <source>
        <dbReference type="Pfam" id="PF20510"/>
    </source>
</evidence>
<protein>
    <recommendedName>
        <fullName evidence="9 10">Homogentisate 1,2-dioxygenase</fullName>
        <shortName evidence="9">HGDO</shortName>
        <ecNumber evidence="9 10">1.13.11.5</ecNumber>
    </recommendedName>
    <alternativeName>
        <fullName evidence="9">Homogentisate oxygenase</fullName>
    </alternativeName>
    <alternativeName>
        <fullName evidence="9">Homogentisic acid oxidase</fullName>
    </alternativeName>
    <alternativeName>
        <fullName evidence="9">Homogentisicase</fullName>
    </alternativeName>
</protein>
<dbReference type="SUPFAM" id="SSF51182">
    <property type="entry name" value="RmlC-like cupins"/>
    <property type="match status" value="1"/>
</dbReference>
<keyword evidence="4 9" id="KW-0828">Tyrosine catabolism</keyword>
<name>A0A4S8FC35_9BURK</name>
<evidence type="ECO:0000256" key="8">
    <source>
        <dbReference type="ARBA" id="ARBA00023232"/>
    </source>
</evidence>
<gene>
    <name evidence="9" type="primary">hmgA</name>
    <name evidence="15" type="ORF">E9531_01155</name>
</gene>
<feature type="binding site" evidence="9">
    <location>
        <position position="391"/>
    </location>
    <ligand>
        <name>Fe cation</name>
        <dbReference type="ChEBI" id="CHEBI:24875"/>
    </ligand>
</feature>
<evidence type="ECO:0000256" key="11">
    <source>
        <dbReference type="PIRSR" id="PIRSR605708-1"/>
    </source>
</evidence>
<evidence type="ECO:0000256" key="4">
    <source>
        <dbReference type="ARBA" id="ARBA00022878"/>
    </source>
</evidence>
<comment type="pathway">
    <text evidence="9">Amino-acid degradation; L-phenylalanine degradation; acetoacetate and fumarate from L-phenylalanine: step 4/6.</text>
</comment>
<feature type="domain" description="Homogentisate 1,2-dioxygenase C-terminal" evidence="13">
    <location>
        <begin position="281"/>
        <end position="434"/>
    </location>
</feature>
<evidence type="ECO:0000256" key="10">
    <source>
        <dbReference type="NCBIfam" id="TIGR01015"/>
    </source>
</evidence>
<dbReference type="UniPathway" id="UPA00139">
    <property type="reaction ID" value="UER00339"/>
</dbReference>
<comment type="catalytic activity">
    <reaction evidence="9">
        <text>homogentisate + O2 = 4-maleylacetoacetate + H(+)</text>
        <dbReference type="Rhea" id="RHEA:15449"/>
        <dbReference type="ChEBI" id="CHEBI:15378"/>
        <dbReference type="ChEBI" id="CHEBI:15379"/>
        <dbReference type="ChEBI" id="CHEBI:16169"/>
        <dbReference type="ChEBI" id="CHEBI:17105"/>
        <dbReference type="EC" id="1.13.11.5"/>
    </reaction>
</comment>
<dbReference type="Pfam" id="PF20510">
    <property type="entry name" value="HgmA_N"/>
    <property type="match status" value="1"/>
</dbReference>
<feature type="binding site" evidence="12">
    <location>
        <position position="372"/>
    </location>
    <ligand>
        <name>Fe cation</name>
        <dbReference type="ChEBI" id="CHEBI:24875"/>
    </ligand>
</feature>
<dbReference type="InterPro" id="IPR046452">
    <property type="entry name" value="HgmA_N"/>
</dbReference>
<evidence type="ECO:0000256" key="1">
    <source>
        <dbReference type="ARBA" id="ARBA00001962"/>
    </source>
</evidence>
<feature type="active site" description="Proton acceptor" evidence="9 11">
    <location>
        <position position="293"/>
    </location>
</feature>
<dbReference type="GO" id="GO:0006559">
    <property type="term" value="P:L-phenylalanine catabolic process"/>
    <property type="evidence" value="ECO:0007669"/>
    <property type="project" value="UniProtKB-UniRule"/>
</dbReference>
<dbReference type="AlphaFoldDB" id="A0A4S8FC35"/>
<comment type="subunit">
    <text evidence="9">Hexamer; dimer of trimers.</text>
</comment>
<dbReference type="GO" id="GO:0006572">
    <property type="term" value="P:L-tyrosine catabolic process"/>
    <property type="evidence" value="ECO:0007669"/>
    <property type="project" value="UniProtKB-UniRule"/>
</dbReference>
<keyword evidence="3 9" id="KW-0479">Metal-binding</keyword>
<dbReference type="PANTHER" id="PTHR11056:SF0">
    <property type="entry name" value="HOMOGENTISATE 1,2-DIOXYGENASE"/>
    <property type="match status" value="1"/>
</dbReference>
<comment type="caution">
    <text evidence="9">Lacks conserved residue(s) required for the propagation of feature annotation.</text>
</comment>
<feature type="binding site" evidence="12">
    <location>
        <position position="351"/>
    </location>
    <ligand>
        <name>homogentisate</name>
        <dbReference type="ChEBI" id="CHEBI:16169"/>
    </ligand>
</feature>
<feature type="binding site" evidence="9 12">
    <location>
        <position position="372"/>
    </location>
    <ligand>
        <name>homogentisate</name>
        <dbReference type="ChEBI" id="CHEBI:16169"/>
    </ligand>
</feature>
<dbReference type="OrthoDB" id="9811253at2"/>
<dbReference type="CDD" id="cd07000">
    <property type="entry name" value="cupin_HGO_N"/>
    <property type="match status" value="1"/>
</dbReference>
<proteinExistence type="inferred from homology"/>
<dbReference type="InterPro" id="IPR011051">
    <property type="entry name" value="RmlC_Cupin_sf"/>
</dbReference>
<dbReference type="InterPro" id="IPR046451">
    <property type="entry name" value="HgmA_C"/>
</dbReference>
<evidence type="ECO:0000256" key="12">
    <source>
        <dbReference type="PIRSR" id="PIRSR605708-2"/>
    </source>
</evidence>
<dbReference type="FunFam" id="2.60.120.10:FF:000034">
    <property type="entry name" value="Homogentisate 1,2-dioxygenase"/>
    <property type="match status" value="1"/>
</dbReference>
<dbReference type="InterPro" id="IPR022950">
    <property type="entry name" value="Homogentis_dOase_bac"/>
</dbReference>
<evidence type="ECO:0000256" key="7">
    <source>
        <dbReference type="ARBA" id="ARBA00023004"/>
    </source>
</evidence>
<evidence type="ECO:0000256" key="2">
    <source>
        <dbReference type="ARBA" id="ARBA00007757"/>
    </source>
</evidence>
<evidence type="ECO:0000256" key="6">
    <source>
        <dbReference type="ARBA" id="ARBA00023002"/>
    </source>
</evidence>
<reference evidence="15 16" key="1">
    <citation type="journal article" date="2015" name="Antonie Van Leeuwenhoek">
        <title>Lampropedia puyangensis sp. nov., isolated from symptomatic bark of Populus ? euramericana canker and emended description of Lampropedia hyalina (Ehrenberg 1832) Lee et al. 2004.</title>
        <authorList>
            <person name="Li Y."/>
            <person name="Wang T."/>
            <person name="Piao C.G."/>
            <person name="Wang L.F."/>
            <person name="Tian G.Z."/>
            <person name="Zhu T.H."/>
            <person name="Guo M.W."/>
        </authorList>
    </citation>
    <scope>NUCLEOTIDE SEQUENCE [LARGE SCALE GENOMIC DNA]</scope>
    <source>
        <strain evidence="15 16">2-bin</strain>
    </source>
</reference>
<keyword evidence="5 9" id="KW-0223">Dioxygenase</keyword>
<dbReference type="GO" id="GO:0004411">
    <property type="term" value="F:homogentisate 1,2-dioxygenase activity"/>
    <property type="evidence" value="ECO:0007669"/>
    <property type="project" value="UniProtKB-UniRule"/>
</dbReference>
<comment type="caution">
    <text evidence="15">The sequence shown here is derived from an EMBL/GenBank/DDBJ whole genome shotgun (WGS) entry which is preliminary data.</text>
</comment>
<dbReference type="Proteomes" id="UP000308917">
    <property type="component" value="Unassembled WGS sequence"/>
</dbReference>
<evidence type="ECO:0000256" key="9">
    <source>
        <dbReference type="HAMAP-Rule" id="MF_00334"/>
    </source>
</evidence>
<dbReference type="InterPro" id="IPR005708">
    <property type="entry name" value="Homogentis_dOase"/>
</dbReference>
<comment type="function">
    <text evidence="9">Involved in the catabolism of homogentisate (2,5-dihydroxyphenylacetate or 2,5-OH-PhAc), a central intermediate in the degradation of phenylalanine and tyrosine. Catalyzes the oxidative ring cleavage of the aromatic ring of homogentisate to yield maleylacetoacetate.</text>
</comment>
<evidence type="ECO:0000313" key="15">
    <source>
        <dbReference type="EMBL" id="THU05193.1"/>
    </source>
</evidence>
<evidence type="ECO:0000259" key="13">
    <source>
        <dbReference type="Pfam" id="PF04209"/>
    </source>
</evidence>
<dbReference type="GO" id="GO:0005737">
    <property type="term" value="C:cytoplasm"/>
    <property type="evidence" value="ECO:0007669"/>
    <property type="project" value="TreeGrafter"/>
</dbReference>
<dbReference type="EMBL" id="STFG01000001">
    <property type="protein sequence ID" value="THU05193.1"/>
    <property type="molecule type" value="Genomic_DNA"/>
</dbReference>
<dbReference type="PANTHER" id="PTHR11056">
    <property type="entry name" value="HOMOGENTISATE 1,2-DIOXYGENASE"/>
    <property type="match status" value="1"/>
</dbReference>
<evidence type="ECO:0000256" key="5">
    <source>
        <dbReference type="ARBA" id="ARBA00022964"/>
    </source>
</evidence>
<dbReference type="Pfam" id="PF04209">
    <property type="entry name" value="HgmA_C"/>
    <property type="match status" value="1"/>
</dbReference>
<comment type="similarity">
    <text evidence="2 9">Belongs to the homogentisate dioxygenase family.</text>
</comment>
<keyword evidence="16" id="KW-1185">Reference proteome</keyword>
<dbReference type="EC" id="1.13.11.5" evidence="9 10"/>